<proteinExistence type="predicted"/>
<dbReference type="Proteomes" id="UP000728185">
    <property type="component" value="Unassembled WGS sequence"/>
</dbReference>
<comment type="caution">
    <text evidence="1">The sequence shown here is derived from an EMBL/GenBank/DDBJ whole genome shotgun (WGS) entry which is preliminary data.</text>
</comment>
<dbReference type="EMBL" id="LUCM01005240">
    <property type="protein sequence ID" value="KAA0193124.1"/>
    <property type="molecule type" value="Genomic_DNA"/>
</dbReference>
<organism evidence="1 2">
    <name type="scientific">Fasciolopsis buskii</name>
    <dbReference type="NCBI Taxonomy" id="27845"/>
    <lineage>
        <taxon>Eukaryota</taxon>
        <taxon>Metazoa</taxon>
        <taxon>Spiralia</taxon>
        <taxon>Lophotrochozoa</taxon>
        <taxon>Platyhelminthes</taxon>
        <taxon>Trematoda</taxon>
        <taxon>Digenea</taxon>
        <taxon>Plagiorchiida</taxon>
        <taxon>Echinostomata</taxon>
        <taxon>Echinostomatoidea</taxon>
        <taxon>Fasciolidae</taxon>
        <taxon>Fasciolopsis</taxon>
    </lineage>
</organism>
<gene>
    <name evidence="1" type="ORF">FBUS_09130</name>
</gene>
<protein>
    <submittedName>
        <fullName evidence="1">Uncharacterized protein</fullName>
    </submittedName>
</protein>
<keyword evidence="2" id="KW-1185">Reference proteome</keyword>
<accession>A0A8E0VJL3</accession>
<sequence length="120" mass="13049">WIASHVDFGSIKNCDYTFSTHLAAGFKLAGSSSNDASKLLNSYSSIVECSDFSTETSHSTKQDCPQCSVSDLVTLPHFIKTHQEEWNTVSNNRCTEGNYLPLASGVCPIPLNSQSSIGER</sequence>
<evidence type="ECO:0000313" key="1">
    <source>
        <dbReference type="EMBL" id="KAA0193124.1"/>
    </source>
</evidence>
<evidence type="ECO:0000313" key="2">
    <source>
        <dbReference type="Proteomes" id="UP000728185"/>
    </source>
</evidence>
<dbReference type="AlphaFoldDB" id="A0A8E0VJL3"/>
<reference evidence="1" key="1">
    <citation type="submission" date="2019-05" db="EMBL/GenBank/DDBJ databases">
        <title>Annotation for the trematode Fasciolopsis buski.</title>
        <authorList>
            <person name="Choi Y.-J."/>
        </authorList>
    </citation>
    <scope>NUCLEOTIDE SEQUENCE</scope>
    <source>
        <strain evidence="1">HT</strain>
        <tissue evidence="1">Whole worm</tissue>
    </source>
</reference>
<feature type="non-terminal residue" evidence="1">
    <location>
        <position position="120"/>
    </location>
</feature>
<name>A0A8E0VJL3_9TREM</name>